<comment type="caution">
    <text evidence="2">The sequence shown here is derived from an EMBL/GenBank/DDBJ whole genome shotgun (WGS) entry which is preliminary data.</text>
</comment>
<organism evidence="2 3">
    <name type="scientific">Lentinula aff. detonsa</name>
    <dbReference type="NCBI Taxonomy" id="2804958"/>
    <lineage>
        <taxon>Eukaryota</taxon>
        <taxon>Fungi</taxon>
        <taxon>Dikarya</taxon>
        <taxon>Basidiomycota</taxon>
        <taxon>Agaricomycotina</taxon>
        <taxon>Agaricomycetes</taxon>
        <taxon>Agaricomycetidae</taxon>
        <taxon>Agaricales</taxon>
        <taxon>Marasmiineae</taxon>
        <taxon>Omphalotaceae</taxon>
        <taxon>Lentinula</taxon>
    </lineage>
</organism>
<dbReference type="EMBL" id="MU793270">
    <property type="protein sequence ID" value="KAJ3788748.1"/>
    <property type="molecule type" value="Genomic_DNA"/>
</dbReference>
<feature type="compositionally biased region" description="Polar residues" evidence="1">
    <location>
        <begin position="66"/>
        <end position="80"/>
    </location>
</feature>
<protein>
    <submittedName>
        <fullName evidence="2">Uncharacterized protein</fullName>
    </submittedName>
</protein>
<keyword evidence="3" id="KW-1185">Reference proteome</keyword>
<feature type="region of interest" description="Disordered" evidence="1">
    <location>
        <begin position="55"/>
        <end position="80"/>
    </location>
</feature>
<dbReference type="AlphaFoldDB" id="A0AA38NNG8"/>
<proteinExistence type="predicted"/>
<evidence type="ECO:0000313" key="2">
    <source>
        <dbReference type="EMBL" id="KAJ3788748.1"/>
    </source>
</evidence>
<name>A0AA38NNG8_9AGAR</name>
<dbReference type="Proteomes" id="UP001163798">
    <property type="component" value="Unassembled WGS sequence"/>
</dbReference>
<gene>
    <name evidence="2" type="ORF">GGU10DRAFT_345247</name>
</gene>
<sequence length="80" mass="9399">MFEEAEVSMRSQIKILEDELERQNVLLAETKKRYMREAELLMSYIHGMGMNTMRGHLGQRPGKTAWLTSQRSNSRLQRTV</sequence>
<accession>A0AA38NNG8</accession>
<evidence type="ECO:0000256" key="1">
    <source>
        <dbReference type="SAM" id="MobiDB-lite"/>
    </source>
</evidence>
<reference evidence="2" key="1">
    <citation type="submission" date="2022-08" db="EMBL/GenBank/DDBJ databases">
        <authorList>
            <consortium name="DOE Joint Genome Institute"/>
            <person name="Min B."/>
            <person name="Riley R."/>
            <person name="Sierra-Patev S."/>
            <person name="Naranjo-Ortiz M."/>
            <person name="Looney B."/>
            <person name="Konkel Z."/>
            <person name="Slot J.C."/>
            <person name="Sakamoto Y."/>
            <person name="Steenwyk J.L."/>
            <person name="Rokas A."/>
            <person name="Carro J."/>
            <person name="Camarero S."/>
            <person name="Ferreira P."/>
            <person name="Molpeceres G."/>
            <person name="Ruiz-Duenas F.J."/>
            <person name="Serrano A."/>
            <person name="Henrissat B."/>
            <person name="Drula E."/>
            <person name="Hughes K.W."/>
            <person name="Mata J.L."/>
            <person name="Ishikawa N.K."/>
            <person name="Vargas-Isla R."/>
            <person name="Ushijima S."/>
            <person name="Smith C.A."/>
            <person name="Ahrendt S."/>
            <person name="Andreopoulos W."/>
            <person name="He G."/>
            <person name="Labutti K."/>
            <person name="Lipzen A."/>
            <person name="Ng V."/>
            <person name="Sandor L."/>
            <person name="Barry K."/>
            <person name="Martinez A.T."/>
            <person name="Xiao Y."/>
            <person name="Gibbons J.G."/>
            <person name="Terashima K."/>
            <person name="Hibbett D.S."/>
            <person name="Grigoriev I.V."/>
        </authorList>
    </citation>
    <scope>NUCLEOTIDE SEQUENCE</scope>
    <source>
        <strain evidence="2">TFB10291</strain>
    </source>
</reference>
<evidence type="ECO:0000313" key="3">
    <source>
        <dbReference type="Proteomes" id="UP001163798"/>
    </source>
</evidence>